<protein>
    <submittedName>
        <fullName evidence="3">Uncharacterized protein</fullName>
    </submittedName>
</protein>
<feature type="transmembrane region" description="Helical" evidence="2">
    <location>
        <begin position="20"/>
        <end position="37"/>
    </location>
</feature>
<keyword evidence="2" id="KW-0472">Membrane</keyword>
<evidence type="ECO:0000256" key="1">
    <source>
        <dbReference type="SAM" id="Coils"/>
    </source>
</evidence>
<gene>
    <name evidence="3" type="ORF">DFQ07_1383</name>
</gene>
<dbReference type="AlphaFoldDB" id="A0A4R6TGW0"/>
<sequence length="218" mass="25262">MKNYFSDRMKKTRKNIVKYILELLIVAFGVFLGIYVGERNHQKKTDLNTRNAIVQIISELDSNVKRLGSAIRYHEQIGVELDSVRKSLKQSDFNSIYFNNKKFNHNNLPSWTGVGVVRLSKSIYESAKIGGVFQELNISTINLISSIYEYQEIYDEFSMATVDKMLEMDSETKTSDVIQLLSRLSKHDIIKIEKGLLNQINKNIVELERKIENKSFKK</sequence>
<accession>A0A4R6TGW0</accession>
<evidence type="ECO:0000313" key="4">
    <source>
        <dbReference type="Proteomes" id="UP000295390"/>
    </source>
</evidence>
<evidence type="ECO:0000313" key="3">
    <source>
        <dbReference type="EMBL" id="TDQ27532.1"/>
    </source>
</evidence>
<name>A0A4R6TGW0_9FLAO</name>
<feature type="coiled-coil region" evidence="1">
    <location>
        <begin position="190"/>
        <end position="217"/>
    </location>
</feature>
<dbReference type="OrthoDB" id="1159788at2"/>
<dbReference type="EMBL" id="SNYH01000003">
    <property type="protein sequence ID" value="TDQ27532.1"/>
    <property type="molecule type" value="Genomic_DNA"/>
</dbReference>
<comment type="caution">
    <text evidence="3">The sequence shown here is derived from an EMBL/GenBank/DDBJ whole genome shotgun (WGS) entry which is preliminary data.</text>
</comment>
<keyword evidence="2" id="KW-1133">Transmembrane helix</keyword>
<dbReference type="Proteomes" id="UP000295390">
    <property type="component" value="Unassembled WGS sequence"/>
</dbReference>
<organism evidence="3 4">
    <name type="scientific">Tenacibaculum caenipelagi</name>
    <dbReference type="NCBI Taxonomy" id="1325435"/>
    <lineage>
        <taxon>Bacteria</taxon>
        <taxon>Pseudomonadati</taxon>
        <taxon>Bacteroidota</taxon>
        <taxon>Flavobacteriia</taxon>
        <taxon>Flavobacteriales</taxon>
        <taxon>Flavobacteriaceae</taxon>
        <taxon>Tenacibaculum</taxon>
    </lineage>
</organism>
<dbReference type="RefSeq" id="WP_133535527.1">
    <property type="nucleotide sequence ID" value="NZ_SNYH01000003.1"/>
</dbReference>
<proteinExistence type="predicted"/>
<keyword evidence="1" id="KW-0175">Coiled coil</keyword>
<evidence type="ECO:0000256" key="2">
    <source>
        <dbReference type="SAM" id="Phobius"/>
    </source>
</evidence>
<keyword evidence="4" id="KW-1185">Reference proteome</keyword>
<keyword evidence="2" id="KW-0812">Transmembrane</keyword>
<reference evidence="3 4" key="1">
    <citation type="submission" date="2019-03" db="EMBL/GenBank/DDBJ databases">
        <title>Genomic Encyclopedia of Type Strains, Phase III (KMG-III): the genomes of soil and plant-associated and newly described type strains.</title>
        <authorList>
            <person name="Whitman W."/>
        </authorList>
    </citation>
    <scope>NUCLEOTIDE SEQUENCE [LARGE SCALE GENOMIC DNA]</scope>
    <source>
        <strain evidence="3 4">CECT 8283</strain>
    </source>
</reference>